<feature type="domain" description="Thioredoxin" evidence="6">
    <location>
        <begin position="36"/>
        <end position="180"/>
    </location>
</feature>
<evidence type="ECO:0000313" key="8">
    <source>
        <dbReference type="Proteomes" id="UP000182932"/>
    </source>
</evidence>
<evidence type="ECO:0000256" key="5">
    <source>
        <dbReference type="ARBA" id="ARBA00023284"/>
    </source>
</evidence>
<keyword evidence="3" id="KW-0201">Cytochrome c-type biogenesis</keyword>
<reference evidence="7 8" key="1">
    <citation type="submission" date="2016-10" db="EMBL/GenBank/DDBJ databases">
        <authorList>
            <person name="Varghese N."/>
            <person name="Submissions S."/>
        </authorList>
    </citation>
    <scope>NUCLEOTIDE SEQUENCE [LARGE SCALE GENOMIC DNA]</scope>
    <source>
        <strain evidence="7 8">FF3</strain>
    </source>
</reference>
<protein>
    <submittedName>
        <fullName evidence="7">Cytochrome c biogenesis protein CcmG, thiol:disulfide interchange protein DsbE</fullName>
    </submittedName>
</protein>
<dbReference type="PROSITE" id="PS00194">
    <property type="entry name" value="THIOREDOXIN_1"/>
    <property type="match status" value="1"/>
</dbReference>
<dbReference type="SUPFAM" id="SSF52833">
    <property type="entry name" value="Thioredoxin-like"/>
    <property type="match status" value="1"/>
</dbReference>
<dbReference type="Gene3D" id="3.40.30.10">
    <property type="entry name" value="Glutaredoxin"/>
    <property type="match status" value="1"/>
</dbReference>
<dbReference type="GO" id="GO:0015036">
    <property type="term" value="F:disulfide oxidoreductase activity"/>
    <property type="evidence" value="ECO:0007669"/>
    <property type="project" value="InterPro"/>
</dbReference>
<dbReference type="InterPro" id="IPR017937">
    <property type="entry name" value="Thioredoxin_CS"/>
</dbReference>
<dbReference type="InterPro" id="IPR013766">
    <property type="entry name" value="Thioredoxin_domain"/>
</dbReference>
<evidence type="ECO:0000256" key="2">
    <source>
        <dbReference type="ARBA" id="ARBA00007758"/>
    </source>
</evidence>
<dbReference type="Proteomes" id="UP000182932">
    <property type="component" value="Unassembled WGS sequence"/>
</dbReference>
<dbReference type="PANTHER" id="PTHR42852:SF6">
    <property type="entry name" value="THIOL:DISULFIDE INTERCHANGE PROTEIN DSBE"/>
    <property type="match status" value="1"/>
</dbReference>
<keyword evidence="4" id="KW-1015">Disulfide bond</keyword>
<proteinExistence type="inferred from homology"/>
<organism evidence="7 8">
    <name type="scientific">Marinovum algicola</name>
    <dbReference type="NCBI Taxonomy" id="42444"/>
    <lineage>
        <taxon>Bacteria</taxon>
        <taxon>Pseudomonadati</taxon>
        <taxon>Pseudomonadota</taxon>
        <taxon>Alphaproteobacteria</taxon>
        <taxon>Rhodobacterales</taxon>
        <taxon>Roseobacteraceae</taxon>
        <taxon>Marinovum</taxon>
    </lineage>
</organism>
<keyword evidence="8" id="KW-1185">Reference proteome</keyword>
<dbReference type="NCBIfam" id="TIGR00385">
    <property type="entry name" value="dsbE"/>
    <property type="match status" value="1"/>
</dbReference>
<evidence type="ECO:0000259" key="6">
    <source>
        <dbReference type="PROSITE" id="PS51352"/>
    </source>
</evidence>
<evidence type="ECO:0000313" key="7">
    <source>
        <dbReference type="EMBL" id="SEJ79605.1"/>
    </source>
</evidence>
<dbReference type="InterPro" id="IPR036249">
    <property type="entry name" value="Thioredoxin-like_sf"/>
</dbReference>
<evidence type="ECO:0000256" key="4">
    <source>
        <dbReference type="ARBA" id="ARBA00023157"/>
    </source>
</evidence>
<accession>A0A975WBP9</accession>
<dbReference type="Pfam" id="PF08534">
    <property type="entry name" value="Redoxin"/>
    <property type="match status" value="1"/>
</dbReference>
<dbReference type="EMBL" id="FNYY01000010">
    <property type="protein sequence ID" value="SEJ79605.1"/>
    <property type="molecule type" value="Genomic_DNA"/>
</dbReference>
<evidence type="ECO:0000256" key="3">
    <source>
        <dbReference type="ARBA" id="ARBA00022748"/>
    </source>
</evidence>
<dbReference type="GeneID" id="80819236"/>
<dbReference type="InterPro" id="IPR013740">
    <property type="entry name" value="Redoxin"/>
</dbReference>
<dbReference type="AlphaFoldDB" id="A0A975WBP9"/>
<dbReference type="PANTHER" id="PTHR42852">
    <property type="entry name" value="THIOL:DISULFIDE INTERCHANGE PROTEIN DSBE"/>
    <property type="match status" value="1"/>
</dbReference>
<dbReference type="InterPro" id="IPR004799">
    <property type="entry name" value="Periplasmic_diS_OxRdtase_DsbE"/>
</dbReference>
<dbReference type="GO" id="GO:0030288">
    <property type="term" value="C:outer membrane-bounded periplasmic space"/>
    <property type="evidence" value="ECO:0007669"/>
    <property type="project" value="InterPro"/>
</dbReference>
<dbReference type="PROSITE" id="PS51352">
    <property type="entry name" value="THIOREDOXIN_2"/>
    <property type="match status" value="1"/>
</dbReference>
<comment type="caution">
    <text evidence="7">The sequence shown here is derived from an EMBL/GenBank/DDBJ whole genome shotgun (WGS) entry which is preliminary data.</text>
</comment>
<dbReference type="CDD" id="cd03010">
    <property type="entry name" value="TlpA_like_DsbE"/>
    <property type="match status" value="1"/>
</dbReference>
<gene>
    <name evidence="7" type="ORF">SAMN04487940_110174</name>
</gene>
<dbReference type="RefSeq" id="WP_074837276.1">
    <property type="nucleotide sequence ID" value="NZ_CATLQZ010000027.1"/>
</dbReference>
<dbReference type="GO" id="GO:0017004">
    <property type="term" value="P:cytochrome complex assembly"/>
    <property type="evidence" value="ECO:0007669"/>
    <property type="project" value="UniProtKB-KW"/>
</dbReference>
<keyword evidence="5" id="KW-0676">Redox-active center</keyword>
<evidence type="ECO:0000256" key="1">
    <source>
        <dbReference type="ARBA" id="ARBA00004196"/>
    </source>
</evidence>
<name>A0A975WBP9_9RHOB</name>
<sequence length="184" mass="19801">MQRILVLLPIAVVLVIGGFFVWGLNPERDPNAIPSVLISKPVPVFDLAPIAGVDVPGLASGDLAAGEPVLVNVFASWCVPCRAEHKVLTRLAAQEGFPLFGINYKDKPEDAKAWLEELGNPYLRIGSDESGRSGLEWGISGVPESFLIDGTGTVIWRYVGPIVTEQAQDDLRRALAATRERAAS</sequence>
<comment type="subcellular location">
    <subcellularLocation>
        <location evidence="1">Cell envelope</location>
    </subcellularLocation>
</comment>
<dbReference type="InterPro" id="IPR050553">
    <property type="entry name" value="Thioredoxin_ResA/DsbE_sf"/>
</dbReference>
<comment type="similarity">
    <text evidence="2">Belongs to the thioredoxin family. DsbE subfamily.</text>
</comment>